<feature type="transmembrane region" description="Helical" evidence="2">
    <location>
        <begin position="122"/>
        <end position="144"/>
    </location>
</feature>
<dbReference type="PhylomeDB" id="B4LNT4"/>
<dbReference type="OrthoDB" id="8023723at2759"/>
<dbReference type="EMBL" id="CH940648">
    <property type="protein sequence ID" value="EDW60154.1"/>
    <property type="molecule type" value="Genomic_DNA"/>
</dbReference>
<evidence type="ECO:0000256" key="2">
    <source>
        <dbReference type="SAM" id="Phobius"/>
    </source>
</evidence>
<accession>B4LNT4</accession>
<feature type="region of interest" description="Disordered" evidence="1">
    <location>
        <begin position="263"/>
        <end position="283"/>
    </location>
</feature>
<evidence type="ECO:0000256" key="1">
    <source>
        <dbReference type="SAM" id="MobiDB-lite"/>
    </source>
</evidence>
<dbReference type="OMA" id="VTHNIYM"/>
<organism evidence="3 4">
    <name type="scientific">Drosophila virilis</name>
    <name type="common">Fruit fly</name>
    <dbReference type="NCBI Taxonomy" id="7244"/>
    <lineage>
        <taxon>Eukaryota</taxon>
        <taxon>Metazoa</taxon>
        <taxon>Ecdysozoa</taxon>
        <taxon>Arthropoda</taxon>
        <taxon>Hexapoda</taxon>
        <taxon>Insecta</taxon>
        <taxon>Pterygota</taxon>
        <taxon>Neoptera</taxon>
        <taxon>Endopterygota</taxon>
        <taxon>Diptera</taxon>
        <taxon>Brachycera</taxon>
        <taxon>Muscomorpha</taxon>
        <taxon>Ephydroidea</taxon>
        <taxon>Drosophilidae</taxon>
        <taxon>Drosophila</taxon>
    </lineage>
</organism>
<keyword evidence="2" id="KW-1133">Transmembrane helix</keyword>
<feature type="transmembrane region" description="Helical" evidence="2">
    <location>
        <begin position="187"/>
        <end position="207"/>
    </location>
</feature>
<keyword evidence="4" id="KW-1185">Reference proteome</keyword>
<name>B4LNT4_DROVI</name>
<feature type="transmembrane region" description="Helical" evidence="2">
    <location>
        <begin position="433"/>
        <end position="456"/>
    </location>
</feature>
<gene>
    <name evidence="3" type="primary">Dvir\GJ21028</name>
    <name evidence="3" type="ORF">Dvir_GJ21028</name>
</gene>
<feature type="transmembrane region" description="Helical" evidence="2">
    <location>
        <begin position="462"/>
        <end position="484"/>
    </location>
</feature>
<protein>
    <submittedName>
        <fullName evidence="3">Uncharacterized protein</fullName>
    </submittedName>
</protein>
<dbReference type="HOGENOM" id="CLU_509297_0_0_1"/>
<sequence>MFDFVPIQDPLNDDETLRRARRHISFLRTWNKMECFYPEALQPNSTEMCEFVRNNPSCTYFVYYIDYLKLLFCTFNLNWDSCYVFMVALIFVMLYFVLYMIIKYFCLPNFMAMMEMLPISSYTYSFVYFGSCLFVPDYLNFWLSCPYETVNVASLMFTKAVGDILRFFLLGMMMLCINGYHVRSVLWWGNMSFILIGYVYLFMVVRLKYDLFGAFDLAYDNAHLMTLNAWAFLFVFNLVLLLSILLSYHKRRRQLKKTISKESSDSKDISSPASEMEDVGKPPLRDDLNKFQIWWGTVNGYANMKEHHKIIVICFTPLYFLLANIVPVINKKRPMYGWCKPVNCVSFLVFPIIFINLMPDPKAWFGVFVISWIMAFMVYISTHSLREPSRAALCVYSIVGMVVCSVSMQCLIGEIDNLAWQYFSMRFHGMSDLICLMFFSSGEMLCATVFLHHLIAHNLNDAAYGAVMSLITHTVYTALPLLVLHNCYTPNTYIMETAKSETCFNFFLVIFFGTLFHVSMSANEFRMSLFYYLLIFCSSFIVFQMAAYREWVHPFGALHTIQPPRETRRHWA</sequence>
<evidence type="ECO:0000313" key="4">
    <source>
        <dbReference type="Proteomes" id="UP000008792"/>
    </source>
</evidence>
<reference evidence="3 4" key="1">
    <citation type="journal article" date="2007" name="Nature">
        <title>Evolution of genes and genomes on the Drosophila phylogeny.</title>
        <authorList>
            <consortium name="Drosophila 12 Genomes Consortium"/>
            <person name="Clark A.G."/>
            <person name="Eisen M.B."/>
            <person name="Smith D.R."/>
            <person name="Bergman C.M."/>
            <person name="Oliver B."/>
            <person name="Markow T.A."/>
            <person name="Kaufman T.C."/>
            <person name="Kellis M."/>
            <person name="Gelbart W."/>
            <person name="Iyer V.N."/>
            <person name="Pollard D.A."/>
            <person name="Sackton T.B."/>
            <person name="Larracuente A.M."/>
            <person name="Singh N.D."/>
            <person name="Abad J.P."/>
            <person name="Abt D.N."/>
            <person name="Adryan B."/>
            <person name="Aguade M."/>
            <person name="Akashi H."/>
            <person name="Anderson W.W."/>
            <person name="Aquadro C.F."/>
            <person name="Ardell D.H."/>
            <person name="Arguello R."/>
            <person name="Artieri C.G."/>
            <person name="Barbash D.A."/>
            <person name="Barker D."/>
            <person name="Barsanti P."/>
            <person name="Batterham P."/>
            <person name="Batzoglou S."/>
            <person name="Begun D."/>
            <person name="Bhutkar A."/>
            <person name="Blanco E."/>
            <person name="Bosak S.A."/>
            <person name="Bradley R.K."/>
            <person name="Brand A.D."/>
            <person name="Brent M.R."/>
            <person name="Brooks A.N."/>
            <person name="Brown R.H."/>
            <person name="Butlin R.K."/>
            <person name="Caggese C."/>
            <person name="Calvi B.R."/>
            <person name="Bernardo de Carvalho A."/>
            <person name="Caspi A."/>
            <person name="Castrezana S."/>
            <person name="Celniker S.E."/>
            <person name="Chang J.L."/>
            <person name="Chapple C."/>
            <person name="Chatterji S."/>
            <person name="Chinwalla A."/>
            <person name="Civetta A."/>
            <person name="Clifton S.W."/>
            <person name="Comeron J.M."/>
            <person name="Costello J.C."/>
            <person name="Coyne J.A."/>
            <person name="Daub J."/>
            <person name="David R.G."/>
            <person name="Delcher A.L."/>
            <person name="Delehaunty K."/>
            <person name="Do C.B."/>
            <person name="Ebling H."/>
            <person name="Edwards K."/>
            <person name="Eickbush T."/>
            <person name="Evans J.D."/>
            <person name="Filipski A."/>
            <person name="Findeiss S."/>
            <person name="Freyhult E."/>
            <person name="Fulton L."/>
            <person name="Fulton R."/>
            <person name="Garcia A.C."/>
            <person name="Gardiner A."/>
            <person name="Garfield D.A."/>
            <person name="Garvin B.E."/>
            <person name="Gibson G."/>
            <person name="Gilbert D."/>
            <person name="Gnerre S."/>
            <person name="Godfrey J."/>
            <person name="Good R."/>
            <person name="Gotea V."/>
            <person name="Gravely B."/>
            <person name="Greenberg A.J."/>
            <person name="Griffiths-Jones S."/>
            <person name="Gross S."/>
            <person name="Guigo R."/>
            <person name="Gustafson E.A."/>
            <person name="Haerty W."/>
            <person name="Hahn M.W."/>
            <person name="Halligan D.L."/>
            <person name="Halpern A.L."/>
            <person name="Halter G.M."/>
            <person name="Han M.V."/>
            <person name="Heger A."/>
            <person name="Hillier L."/>
            <person name="Hinrichs A.S."/>
            <person name="Holmes I."/>
            <person name="Hoskins R.A."/>
            <person name="Hubisz M.J."/>
            <person name="Hultmark D."/>
            <person name="Huntley M.A."/>
            <person name="Jaffe D.B."/>
            <person name="Jagadeeshan S."/>
            <person name="Jeck W.R."/>
            <person name="Johnson J."/>
            <person name="Jones C.D."/>
            <person name="Jordan W.C."/>
            <person name="Karpen G.H."/>
            <person name="Kataoka E."/>
            <person name="Keightley P.D."/>
            <person name="Kheradpour P."/>
            <person name="Kirkness E.F."/>
            <person name="Koerich L.B."/>
            <person name="Kristiansen K."/>
            <person name="Kudrna D."/>
            <person name="Kulathinal R.J."/>
            <person name="Kumar S."/>
            <person name="Kwok R."/>
            <person name="Lander E."/>
            <person name="Langley C.H."/>
            <person name="Lapoint R."/>
            <person name="Lazzaro B.P."/>
            <person name="Lee S.J."/>
            <person name="Levesque L."/>
            <person name="Li R."/>
            <person name="Lin C.F."/>
            <person name="Lin M.F."/>
            <person name="Lindblad-Toh K."/>
            <person name="Llopart A."/>
            <person name="Long M."/>
            <person name="Low L."/>
            <person name="Lozovsky E."/>
            <person name="Lu J."/>
            <person name="Luo M."/>
            <person name="Machado C.A."/>
            <person name="Makalowski W."/>
            <person name="Marzo M."/>
            <person name="Matsuda M."/>
            <person name="Matzkin L."/>
            <person name="McAllister B."/>
            <person name="McBride C.S."/>
            <person name="McKernan B."/>
            <person name="McKernan K."/>
            <person name="Mendez-Lago M."/>
            <person name="Minx P."/>
            <person name="Mollenhauer M.U."/>
            <person name="Montooth K."/>
            <person name="Mount S.M."/>
            <person name="Mu X."/>
            <person name="Myers E."/>
            <person name="Negre B."/>
            <person name="Newfeld S."/>
            <person name="Nielsen R."/>
            <person name="Noor M.A."/>
            <person name="O'Grady P."/>
            <person name="Pachter L."/>
            <person name="Papaceit M."/>
            <person name="Parisi M.J."/>
            <person name="Parisi M."/>
            <person name="Parts L."/>
            <person name="Pedersen J.S."/>
            <person name="Pesole G."/>
            <person name="Phillippy A.M."/>
            <person name="Ponting C.P."/>
            <person name="Pop M."/>
            <person name="Porcelli D."/>
            <person name="Powell J.R."/>
            <person name="Prohaska S."/>
            <person name="Pruitt K."/>
            <person name="Puig M."/>
            <person name="Quesneville H."/>
            <person name="Ram K.R."/>
            <person name="Rand D."/>
            <person name="Rasmussen M.D."/>
            <person name="Reed L.K."/>
            <person name="Reenan R."/>
            <person name="Reily A."/>
            <person name="Remington K.A."/>
            <person name="Rieger T.T."/>
            <person name="Ritchie M.G."/>
            <person name="Robin C."/>
            <person name="Rogers Y.H."/>
            <person name="Rohde C."/>
            <person name="Rozas J."/>
            <person name="Rubenfield M.J."/>
            <person name="Ruiz A."/>
            <person name="Russo S."/>
            <person name="Salzberg S.L."/>
            <person name="Sanchez-Gracia A."/>
            <person name="Saranga D.J."/>
            <person name="Sato H."/>
            <person name="Schaeffer S.W."/>
            <person name="Schatz M.C."/>
            <person name="Schlenke T."/>
            <person name="Schwartz R."/>
            <person name="Segarra C."/>
            <person name="Singh R.S."/>
            <person name="Sirot L."/>
            <person name="Sirota M."/>
            <person name="Sisneros N.B."/>
            <person name="Smith C.D."/>
            <person name="Smith T.F."/>
            <person name="Spieth J."/>
            <person name="Stage D.E."/>
            <person name="Stark A."/>
            <person name="Stephan W."/>
            <person name="Strausberg R.L."/>
            <person name="Strempel S."/>
            <person name="Sturgill D."/>
            <person name="Sutton G."/>
            <person name="Sutton G.G."/>
            <person name="Tao W."/>
            <person name="Teichmann S."/>
            <person name="Tobari Y.N."/>
            <person name="Tomimura Y."/>
            <person name="Tsolas J.M."/>
            <person name="Valente V.L."/>
            <person name="Venter E."/>
            <person name="Venter J.C."/>
            <person name="Vicario S."/>
            <person name="Vieira F.G."/>
            <person name="Vilella A.J."/>
            <person name="Villasante A."/>
            <person name="Walenz B."/>
            <person name="Wang J."/>
            <person name="Wasserman M."/>
            <person name="Watts T."/>
            <person name="Wilson D."/>
            <person name="Wilson R.K."/>
            <person name="Wing R.A."/>
            <person name="Wolfner M.F."/>
            <person name="Wong A."/>
            <person name="Wong G.K."/>
            <person name="Wu C.I."/>
            <person name="Wu G."/>
            <person name="Yamamoto D."/>
            <person name="Yang H.P."/>
            <person name="Yang S.P."/>
            <person name="Yorke J.A."/>
            <person name="Yoshida K."/>
            <person name="Zdobnov E."/>
            <person name="Zhang P."/>
            <person name="Zhang Y."/>
            <person name="Zimin A.V."/>
            <person name="Baldwin J."/>
            <person name="Abdouelleil A."/>
            <person name="Abdulkadir J."/>
            <person name="Abebe A."/>
            <person name="Abera B."/>
            <person name="Abreu J."/>
            <person name="Acer S.C."/>
            <person name="Aftuck L."/>
            <person name="Alexander A."/>
            <person name="An P."/>
            <person name="Anderson E."/>
            <person name="Anderson S."/>
            <person name="Arachi H."/>
            <person name="Azer M."/>
            <person name="Bachantsang P."/>
            <person name="Barry A."/>
            <person name="Bayul T."/>
            <person name="Berlin A."/>
            <person name="Bessette D."/>
            <person name="Bloom T."/>
            <person name="Blye J."/>
            <person name="Boguslavskiy L."/>
            <person name="Bonnet C."/>
            <person name="Boukhgalter B."/>
            <person name="Bourzgui I."/>
            <person name="Brown A."/>
            <person name="Cahill P."/>
            <person name="Channer S."/>
            <person name="Cheshatsang Y."/>
            <person name="Chuda L."/>
            <person name="Citroen M."/>
            <person name="Collymore A."/>
            <person name="Cooke P."/>
            <person name="Costello M."/>
            <person name="D'Aco K."/>
            <person name="Daza R."/>
            <person name="De Haan G."/>
            <person name="DeGray S."/>
            <person name="DeMaso C."/>
            <person name="Dhargay N."/>
            <person name="Dooley K."/>
            <person name="Dooley E."/>
            <person name="Doricent M."/>
            <person name="Dorje P."/>
            <person name="Dorjee K."/>
            <person name="Dupes A."/>
            <person name="Elong R."/>
            <person name="Falk J."/>
            <person name="Farina A."/>
            <person name="Faro S."/>
            <person name="Ferguson D."/>
            <person name="Fisher S."/>
            <person name="Foley C.D."/>
            <person name="Franke A."/>
            <person name="Friedrich D."/>
            <person name="Gadbois L."/>
            <person name="Gearin G."/>
            <person name="Gearin C.R."/>
            <person name="Giannoukos G."/>
            <person name="Goode T."/>
            <person name="Graham J."/>
            <person name="Grandbois E."/>
            <person name="Grewal S."/>
            <person name="Gyaltsen K."/>
            <person name="Hafez N."/>
            <person name="Hagos B."/>
            <person name="Hall J."/>
            <person name="Henson C."/>
            <person name="Hollinger A."/>
            <person name="Honan T."/>
            <person name="Huard M.D."/>
            <person name="Hughes L."/>
            <person name="Hurhula B."/>
            <person name="Husby M.E."/>
            <person name="Kamat A."/>
            <person name="Kanga B."/>
            <person name="Kashin S."/>
            <person name="Khazanovich D."/>
            <person name="Kisner P."/>
            <person name="Lance K."/>
            <person name="Lara M."/>
            <person name="Lee W."/>
            <person name="Lennon N."/>
            <person name="Letendre F."/>
            <person name="LeVine R."/>
            <person name="Lipovsky A."/>
            <person name="Liu X."/>
            <person name="Liu J."/>
            <person name="Liu S."/>
            <person name="Lokyitsang T."/>
            <person name="Lokyitsang Y."/>
            <person name="Lubonja R."/>
            <person name="Lui A."/>
            <person name="MacDonald P."/>
            <person name="Magnisalis V."/>
            <person name="Maru K."/>
            <person name="Matthews C."/>
            <person name="McCusker W."/>
            <person name="McDonough S."/>
            <person name="Mehta T."/>
            <person name="Meldrim J."/>
            <person name="Meneus L."/>
            <person name="Mihai O."/>
            <person name="Mihalev A."/>
            <person name="Mihova T."/>
            <person name="Mittelman R."/>
            <person name="Mlenga V."/>
            <person name="Montmayeur A."/>
            <person name="Mulrain L."/>
            <person name="Navidi A."/>
            <person name="Naylor J."/>
            <person name="Negash T."/>
            <person name="Nguyen T."/>
            <person name="Nguyen N."/>
            <person name="Nicol R."/>
            <person name="Norbu C."/>
            <person name="Norbu N."/>
            <person name="Novod N."/>
            <person name="O'Neill B."/>
            <person name="Osman S."/>
            <person name="Markiewicz E."/>
            <person name="Oyono O.L."/>
            <person name="Patti C."/>
            <person name="Phunkhang P."/>
            <person name="Pierre F."/>
            <person name="Priest M."/>
            <person name="Raghuraman S."/>
            <person name="Rege F."/>
            <person name="Reyes R."/>
            <person name="Rise C."/>
            <person name="Rogov P."/>
            <person name="Ross K."/>
            <person name="Ryan E."/>
            <person name="Settipalli S."/>
            <person name="Shea T."/>
            <person name="Sherpa N."/>
            <person name="Shi L."/>
            <person name="Shih D."/>
            <person name="Sparrow T."/>
            <person name="Spaulding J."/>
            <person name="Stalker J."/>
            <person name="Stange-Thomann N."/>
            <person name="Stavropoulos S."/>
            <person name="Stone C."/>
            <person name="Strader C."/>
            <person name="Tesfaye S."/>
            <person name="Thomson T."/>
            <person name="Thoulutsang Y."/>
            <person name="Thoulutsang D."/>
            <person name="Topham K."/>
            <person name="Topping I."/>
            <person name="Tsamla T."/>
            <person name="Vassiliev H."/>
            <person name="Vo A."/>
            <person name="Wangchuk T."/>
            <person name="Wangdi T."/>
            <person name="Weiand M."/>
            <person name="Wilkinson J."/>
            <person name="Wilson A."/>
            <person name="Yadav S."/>
            <person name="Young G."/>
            <person name="Yu Q."/>
            <person name="Zembek L."/>
            <person name="Zhong D."/>
            <person name="Zimmer A."/>
            <person name="Zwirko Z."/>
            <person name="Jaffe D.B."/>
            <person name="Alvarez P."/>
            <person name="Brockman W."/>
            <person name="Butler J."/>
            <person name="Chin C."/>
            <person name="Gnerre S."/>
            <person name="Grabherr M."/>
            <person name="Kleber M."/>
            <person name="Mauceli E."/>
            <person name="MacCallum I."/>
        </authorList>
    </citation>
    <scope>NUCLEOTIDE SEQUENCE [LARGE SCALE GENOMIC DNA]</scope>
    <source>
        <strain evidence="4">Tucson 15010-1051.87</strain>
    </source>
</reference>
<feature type="transmembrane region" description="Helical" evidence="2">
    <location>
        <begin position="364"/>
        <end position="382"/>
    </location>
</feature>
<feature type="transmembrane region" description="Helical" evidence="2">
    <location>
        <begin position="227"/>
        <end position="248"/>
    </location>
</feature>
<evidence type="ECO:0000313" key="3">
    <source>
        <dbReference type="EMBL" id="EDW60154.1"/>
    </source>
</evidence>
<feature type="transmembrane region" description="Helical" evidence="2">
    <location>
        <begin position="529"/>
        <end position="548"/>
    </location>
</feature>
<keyword evidence="2" id="KW-0812">Transmembrane</keyword>
<feature type="transmembrane region" description="Helical" evidence="2">
    <location>
        <begin position="504"/>
        <end position="523"/>
    </location>
</feature>
<dbReference type="eggNOG" id="ENOG502T6F1">
    <property type="taxonomic scope" value="Eukaryota"/>
</dbReference>
<feature type="transmembrane region" description="Helical" evidence="2">
    <location>
        <begin position="310"/>
        <end position="329"/>
    </location>
</feature>
<dbReference type="InParanoid" id="B4LNT4"/>
<dbReference type="KEGG" id="dvi:6627118"/>
<proteinExistence type="predicted"/>
<dbReference type="AlphaFoldDB" id="B4LNT4"/>
<dbReference type="Proteomes" id="UP000008792">
    <property type="component" value="Unassembled WGS sequence"/>
</dbReference>
<keyword evidence="2" id="KW-0472">Membrane</keyword>
<feature type="transmembrane region" description="Helical" evidence="2">
    <location>
        <begin position="388"/>
        <end position="412"/>
    </location>
</feature>
<feature type="transmembrane region" description="Helical" evidence="2">
    <location>
        <begin position="83"/>
        <end position="102"/>
    </location>
</feature>